<accession>A0A6G0ITD4</accession>
<feature type="region of interest" description="Disordered" evidence="5">
    <location>
        <begin position="332"/>
        <end position="453"/>
    </location>
</feature>
<dbReference type="AlphaFoldDB" id="A0A6G0ITD4"/>
<evidence type="ECO:0000256" key="3">
    <source>
        <dbReference type="ARBA" id="ARBA00022664"/>
    </source>
</evidence>
<evidence type="ECO:0000256" key="2">
    <source>
        <dbReference type="ARBA" id="ARBA00007459"/>
    </source>
</evidence>
<feature type="compositionally biased region" description="Polar residues" evidence="5">
    <location>
        <begin position="180"/>
        <end position="195"/>
    </location>
</feature>
<evidence type="ECO:0000256" key="4">
    <source>
        <dbReference type="ARBA" id="ARBA00023242"/>
    </source>
</evidence>
<keyword evidence="8" id="KW-1185">Reference proteome</keyword>
<feature type="compositionally biased region" description="Acidic residues" evidence="5">
    <location>
        <begin position="56"/>
        <end position="65"/>
    </location>
</feature>
<feature type="compositionally biased region" description="Basic residues" evidence="5">
    <location>
        <begin position="425"/>
        <end position="435"/>
    </location>
</feature>
<dbReference type="Pfam" id="PF05182">
    <property type="entry name" value="Fip1"/>
    <property type="match status" value="1"/>
</dbReference>
<evidence type="ECO:0000313" key="8">
    <source>
        <dbReference type="Proteomes" id="UP000424527"/>
    </source>
</evidence>
<feature type="region of interest" description="Disordered" evidence="5">
    <location>
        <begin position="163"/>
        <end position="268"/>
    </location>
</feature>
<evidence type="ECO:0000313" key="7">
    <source>
        <dbReference type="EMBL" id="KAE8294512.1"/>
    </source>
</evidence>
<organism evidence="7 8">
    <name type="scientific">Larimichthys crocea</name>
    <name type="common">Large yellow croaker</name>
    <name type="synonym">Pseudosciaena crocea</name>
    <dbReference type="NCBI Taxonomy" id="215358"/>
    <lineage>
        <taxon>Eukaryota</taxon>
        <taxon>Metazoa</taxon>
        <taxon>Chordata</taxon>
        <taxon>Craniata</taxon>
        <taxon>Vertebrata</taxon>
        <taxon>Euteleostomi</taxon>
        <taxon>Actinopterygii</taxon>
        <taxon>Neopterygii</taxon>
        <taxon>Teleostei</taxon>
        <taxon>Neoteleostei</taxon>
        <taxon>Acanthomorphata</taxon>
        <taxon>Eupercaria</taxon>
        <taxon>Sciaenidae</taxon>
        <taxon>Larimichthys</taxon>
    </lineage>
</organism>
<comment type="caution">
    <text evidence="7">The sequence shown here is derived from an EMBL/GenBank/DDBJ whole genome shotgun (WGS) entry which is preliminary data.</text>
</comment>
<dbReference type="GO" id="GO:0006397">
    <property type="term" value="P:mRNA processing"/>
    <property type="evidence" value="ECO:0007669"/>
    <property type="project" value="UniProtKB-KW"/>
</dbReference>
<feature type="compositionally biased region" description="Low complexity" evidence="5">
    <location>
        <begin position="396"/>
        <end position="414"/>
    </location>
</feature>
<protein>
    <submittedName>
        <fullName evidence="7">Pre-mRNA 3'-end-processing factor FIP1 FIP1-like 1 protein</fullName>
    </submittedName>
</protein>
<feature type="compositionally biased region" description="Basic and acidic residues" evidence="5">
    <location>
        <begin position="32"/>
        <end position="49"/>
    </location>
</feature>
<feature type="region of interest" description="Disordered" evidence="5">
    <location>
        <begin position="32"/>
        <end position="120"/>
    </location>
</feature>
<gene>
    <name evidence="7" type="ORF">D5F01_LYC07466</name>
</gene>
<evidence type="ECO:0000256" key="1">
    <source>
        <dbReference type="ARBA" id="ARBA00004123"/>
    </source>
</evidence>
<dbReference type="Proteomes" id="UP000424527">
    <property type="component" value="Unassembled WGS sequence"/>
</dbReference>
<dbReference type="EMBL" id="REGW02000007">
    <property type="protein sequence ID" value="KAE8294512.1"/>
    <property type="molecule type" value="Genomic_DNA"/>
</dbReference>
<dbReference type="PANTHER" id="PTHR36884:SF4">
    <property type="entry name" value="FIP1[III]-LIKE PROTEIN"/>
    <property type="match status" value="1"/>
</dbReference>
<feature type="compositionally biased region" description="Basic and acidic residues" evidence="5">
    <location>
        <begin position="332"/>
        <end position="389"/>
    </location>
</feature>
<dbReference type="InterPro" id="IPR007854">
    <property type="entry name" value="Fip1_dom"/>
</dbReference>
<evidence type="ECO:0000256" key="5">
    <source>
        <dbReference type="SAM" id="MobiDB-lite"/>
    </source>
</evidence>
<sequence>MSSPESDSKAEAEDEDDLLYLMIYDMKTYEKELKETVESPQSGRERPRPEPLIIDAESDDSEDETTQAQRQKDQEVDNTERPDMDTLDSIQRTPVRKAKAKARAKRKARAKAKDKKPWRKSGADITDYFNYGFDEESWDAYCKRQLQSRATNTKLWNNIMAQRGHTIHEEKKTRSAPPFSGSQPTLASRESSPTTDFIGGQSSGRKKQRQCLNVEGNNTQEDTKMSPEEDPITFNDLPAPSNVNMKKFLPPRSYPYRKGPPPPSPLGALYRLDKGSDDLSASVSPCSSGVSSVIPGNMTSRVGWIEAATAWERFIRQEMCEQDCDRFRQHCLGKDSKRGSDRDRERTSSSHSSKEERTRHRETAERDHNRHRFSGEKEGRRRERRHGDTGEGCQKSSCSSSSSRSSSISGMSRRGSGEGRDSQSRLKHKKAKRNRKDKDTEMFRDQERKLKSD</sequence>
<reference evidence="7 8" key="1">
    <citation type="submission" date="2019-07" db="EMBL/GenBank/DDBJ databases">
        <title>Chromosome genome assembly for large yellow croaker.</title>
        <authorList>
            <person name="Xiao S."/>
        </authorList>
    </citation>
    <scope>NUCLEOTIDE SEQUENCE [LARGE SCALE GENOMIC DNA]</scope>
    <source>
        <strain evidence="7">JMULYC20181020</strain>
        <tissue evidence="7">Muscle</tissue>
    </source>
</reference>
<proteinExistence type="inferred from homology"/>
<dbReference type="GO" id="GO:0005634">
    <property type="term" value="C:nucleus"/>
    <property type="evidence" value="ECO:0007669"/>
    <property type="project" value="UniProtKB-SubCell"/>
</dbReference>
<name>A0A6G0ITD4_LARCR</name>
<feature type="compositionally biased region" description="Basic and acidic residues" evidence="5">
    <location>
        <begin position="70"/>
        <end position="84"/>
    </location>
</feature>
<comment type="subcellular location">
    <subcellularLocation>
        <location evidence="1">Nucleus</location>
    </subcellularLocation>
</comment>
<feature type="compositionally biased region" description="Basic and acidic residues" evidence="5">
    <location>
        <begin position="415"/>
        <end position="424"/>
    </location>
</feature>
<dbReference type="PANTHER" id="PTHR36884">
    <property type="entry name" value="FIP1[III]-LIKE PROTEIN"/>
    <property type="match status" value="1"/>
</dbReference>
<keyword evidence="4" id="KW-0539">Nucleus</keyword>
<feature type="compositionally biased region" description="Basic and acidic residues" evidence="5">
    <location>
        <begin position="436"/>
        <end position="453"/>
    </location>
</feature>
<feature type="compositionally biased region" description="Basic residues" evidence="5">
    <location>
        <begin position="94"/>
        <end position="119"/>
    </location>
</feature>
<evidence type="ECO:0000259" key="6">
    <source>
        <dbReference type="Pfam" id="PF05182"/>
    </source>
</evidence>
<comment type="similarity">
    <text evidence="2">Belongs to the FIP1 family.</text>
</comment>
<keyword evidence="3" id="KW-0507">mRNA processing</keyword>
<dbReference type="InterPro" id="IPR044976">
    <property type="entry name" value="FIPS5/FIPS3-like"/>
</dbReference>
<feature type="domain" description="Pre-mRNA polyadenylation factor Fip1" evidence="6">
    <location>
        <begin position="114"/>
        <end position="149"/>
    </location>
</feature>